<dbReference type="RefSeq" id="WP_057179693.1">
    <property type="nucleotide sequence ID" value="NZ_BDQM01000017.1"/>
</dbReference>
<proteinExistence type="predicted"/>
<evidence type="ECO:0000313" key="1">
    <source>
        <dbReference type="EMBL" id="GAW96678.1"/>
    </source>
</evidence>
<sequence length="273" mass="30057">MKTKTNVKKKTEGDANTSMFKPAKSAAALAIESALPTDDVGTGKGLNIAIPETPEENEILKKDTSVFAPIKEKAKKCYDDGRYSNYLAVGYALGWELLAKVNDPVYFAVELSGFSRKSPRAEHLGALKRTWQVNPDSYAARLTRAAKTMEYVENNLELEFTLENYDEKAIEVADYIKDNGGIHGCASKLDVDEGTYTTTTTSDKLTPEQVKEFAQELKDGCTSKGNFELTNTFPTPESELVAMIGHKKKNSIDIVLIATNPKAVELVMNNLDK</sequence>
<name>A0ABQ0MWC1_9GAMM</name>
<dbReference type="EMBL" id="BDQM01000017">
    <property type="protein sequence ID" value="GAW96678.1"/>
    <property type="molecule type" value="Genomic_DNA"/>
</dbReference>
<protein>
    <submittedName>
        <fullName evidence="1">Uncharacterized protein</fullName>
    </submittedName>
</protein>
<keyword evidence="2" id="KW-1185">Reference proteome</keyword>
<gene>
    <name evidence="1" type="ORF">MTCD1_02298</name>
</gene>
<evidence type="ECO:0000313" key="2">
    <source>
        <dbReference type="Proteomes" id="UP000197068"/>
    </source>
</evidence>
<reference evidence="1 2" key="1">
    <citation type="submission" date="2017-06" db="EMBL/GenBank/DDBJ databases">
        <title>Whole Genome Sequences of Colwellia marinimaniae MTCD1.</title>
        <authorList>
            <person name="Kusumoto H."/>
            <person name="Inoue M."/>
            <person name="Tanikawa K."/>
            <person name="Maeji H."/>
            <person name="Cameron J.H."/>
            <person name="Bartlett D.H."/>
        </authorList>
    </citation>
    <scope>NUCLEOTIDE SEQUENCE [LARGE SCALE GENOMIC DNA]</scope>
    <source>
        <strain evidence="1 2">MTCD1</strain>
    </source>
</reference>
<organism evidence="1 2">
    <name type="scientific">Colwellia marinimaniae</name>
    <dbReference type="NCBI Taxonomy" id="1513592"/>
    <lineage>
        <taxon>Bacteria</taxon>
        <taxon>Pseudomonadati</taxon>
        <taxon>Pseudomonadota</taxon>
        <taxon>Gammaproteobacteria</taxon>
        <taxon>Alteromonadales</taxon>
        <taxon>Colwelliaceae</taxon>
        <taxon>Colwellia</taxon>
    </lineage>
</organism>
<accession>A0ABQ0MWC1</accession>
<comment type="caution">
    <text evidence="1">The sequence shown here is derived from an EMBL/GenBank/DDBJ whole genome shotgun (WGS) entry which is preliminary data.</text>
</comment>
<dbReference type="Proteomes" id="UP000197068">
    <property type="component" value="Unassembled WGS sequence"/>
</dbReference>